<feature type="transmembrane region" description="Helical" evidence="1">
    <location>
        <begin position="46"/>
        <end position="69"/>
    </location>
</feature>
<protein>
    <recommendedName>
        <fullName evidence="4">Capsule polysaccharide biosynthesis protein</fullName>
    </recommendedName>
</protein>
<keyword evidence="1" id="KW-0812">Transmembrane</keyword>
<dbReference type="Proteomes" id="UP001499951">
    <property type="component" value="Unassembled WGS sequence"/>
</dbReference>
<evidence type="ECO:0000256" key="1">
    <source>
        <dbReference type="SAM" id="Phobius"/>
    </source>
</evidence>
<keyword evidence="1" id="KW-1133">Transmembrane helix</keyword>
<comment type="caution">
    <text evidence="2">The sequence shown here is derived from an EMBL/GenBank/DDBJ whole genome shotgun (WGS) entry which is preliminary data.</text>
</comment>
<keyword evidence="1" id="KW-0472">Membrane</keyword>
<name>A0ABN1EMK6_9PROT</name>
<evidence type="ECO:0008006" key="4">
    <source>
        <dbReference type="Google" id="ProtNLM"/>
    </source>
</evidence>
<dbReference type="InterPro" id="IPR007833">
    <property type="entry name" value="Capsule_polysaccharide_synth"/>
</dbReference>
<evidence type="ECO:0000313" key="2">
    <source>
        <dbReference type="EMBL" id="GAA0569602.1"/>
    </source>
</evidence>
<keyword evidence="3" id="KW-1185">Reference proteome</keyword>
<evidence type="ECO:0000313" key="3">
    <source>
        <dbReference type="Proteomes" id="UP001499951"/>
    </source>
</evidence>
<proteinExistence type="predicted"/>
<dbReference type="RefSeq" id="WP_166929601.1">
    <property type="nucleotide sequence ID" value="NZ_BAAADD010000004.1"/>
</dbReference>
<dbReference type="EMBL" id="BAAADD010000004">
    <property type="protein sequence ID" value="GAA0569602.1"/>
    <property type="molecule type" value="Genomic_DNA"/>
</dbReference>
<dbReference type="Pfam" id="PF05159">
    <property type="entry name" value="Capsule_synth"/>
    <property type="match status" value="1"/>
</dbReference>
<accession>A0ABN1EMK6</accession>
<organism evidence="2 3">
    <name type="scientific">Rhizomicrobium electricum</name>
    <dbReference type="NCBI Taxonomy" id="480070"/>
    <lineage>
        <taxon>Bacteria</taxon>
        <taxon>Pseudomonadati</taxon>
        <taxon>Pseudomonadota</taxon>
        <taxon>Alphaproteobacteria</taxon>
        <taxon>Micropepsales</taxon>
        <taxon>Micropepsaceae</taxon>
        <taxon>Rhizomicrobium</taxon>
    </lineage>
</organism>
<sequence>MLFIKRFLRNTIGFNPLRSILHTLRMRRYVRSFEIRGEIRAEAEKYLVVIAPWLGSGTPFYSLAFAMLIARKGHKVSFVVDDSRFGTNIFRHYFLMACIRMVLGLVGRRFEVAYLSSTKPENPLDEEAGRTISRLAELNTVWTLRGEMIENRRAELVNLFTTQYSGAYGAISEVMRSGRFDVLFVPGGVYGNSGLWVACARAAGMRIVSYDGGASGVAMLAVTGVACQLQDIPLAHGALKERCLASPAEHDYVLKMAHTEMGLRRSGTDKFSSQKRGSSGSCHQYAGAVMIALNSSWDGAALGLHSVFKTSMEWVVETVRFLLDHTDNLIVIRQHPAERLEGARSTDNYAKLLSSNFGADPRIRFIAAEEDVNSYDLLDSVAAVIVYTSTLGVEATALGKPVITESNSYYSGLGFVWACRSQQDYHSTLLQAARGGLTVTPEMKRDAYYCYYLTQCRNWAFTPYTPMEISRHRVSFDEMYQDPAVAVMVQAAEEGRPLSLLNHLVAAKMAGEEVA</sequence>
<gene>
    <name evidence="2" type="ORF">GCM10008942_17900</name>
</gene>
<reference evidence="2 3" key="1">
    <citation type="journal article" date="2019" name="Int. J. Syst. Evol. Microbiol.">
        <title>The Global Catalogue of Microorganisms (GCM) 10K type strain sequencing project: providing services to taxonomists for standard genome sequencing and annotation.</title>
        <authorList>
            <consortium name="The Broad Institute Genomics Platform"/>
            <consortium name="The Broad Institute Genome Sequencing Center for Infectious Disease"/>
            <person name="Wu L."/>
            <person name="Ma J."/>
        </authorList>
    </citation>
    <scope>NUCLEOTIDE SEQUENCE [LARGE SCALE GENOMIC DNA]</scope>
    <source>
        <strain evidence="2 3">JCM 15089</strain>
    </source>
</reference>